<evidence type="ECO:0000313" key="2">
    <source>
        <dbReference type="EMBL" id="KOY81107.1"/>
    </source>
</evidence>
<accession>A0A0N0UWC4</accession>
<dbReference type="Gene3D" id="1.25.40.10">
    <property type="entry name" value="Tetratricopeptide repeat domain"/>
    <property type="match status" value="1"/>
</dbReference>
<reference evidence="2 3" key="1">
    <citation type="submission" date="2015-07" db="EMBL/GenBank/DDBJ databases">
        <title>Genome sequencing project for genomic taxonomy and phylogenomics of Bacillus-like bacteria.</title>
        <authorList>
            <person name="Liu B."/>
            <person name="Wang J."/>
            <person name="Zhu Y."/>
            <person name="Liu G."/>
            <person name="Chen Q."/>
            <person name="Chen Z."/>
            <person name="Che J."/>
            <person name="Ge C."/>
            <person name="Shi H."/>
            <person name="Pan Z."/>
            <person name="Liu X."/>
        </authorList>
    </citation>
    <scope>NUCLEOTIDE SEQUENCE [LARGE SCALE GENOMIC DNA]</scope>
    <source>
        <strain evidence="2 3">DSM 54</strain>
    </source>
</reference>
<organism evidence="2 3">
    <name type="scientific">Lysinibacillus macroides</name>
    <dbReference type="NCBI Taxonomy" id="33935"/>
    <lineage>
        <taxon>Bacteria</taxon>
        <taxon>Bacillati</taxon>
        <taxon>Bacillota</taxon>
        <taxon>Bacilli</taxon>
        <taxon>Bacillales</taxon>
        <taxon>Bacillaceae</taxon>
        <taxon>Lysinibacillus</taxon>
    </lineage>
</organism>
<dbReference type="OrthoDB" id="2364593at2"/>
<keyword evidence="1" id="KW-0802">TPR repeat</keyword>
<dbReference type="InterPro" id="IPR011990">
    <property type="entry name" value="TPR-like_helical_dom_sf"/>
</dbReference>
<dbReference type="InterPro" id="IPR024503">
    <property type="entry name" value="DUF3196"/>
</dbReference>
<protein>
    <submittedName>
        <fullName evidence="2">Uncharacterized protein</fullName>
    </submittedName>
</protein>
<dbReference type="Pfam" id="PF14559">
    <property type="entry name" value="TPR_19"/>
    <property type="match status" value="1"/>
</dbReference>
<gene>
    <name evidence="2" type="ORF">ADM90_18295</name>
</gene>
<dbReference type="EMBL" id="LGCI01000010">
    <property type="protein sequence ID" value="KOY81107.1"/>
    <property type="molecule type" value="Genomic_DNA"/>
</dbReference>
<dbReference type="InterPro" id="IPR019734">
    <property type="entry name" value="TPR_rpt"/>
</dbReference>
<feature type="repeat" description="TPR" evidence="1">
    <location>
        <begin position="21"/>
        <end position="54"/>
    </location>
</feature>
<evidence type="ECO:0000256" key="1">
    <source>
        <dbReference type="PROSITE-ProRule" id="PRU00339"/>
    </source>
</evidence>
<dbReference type="PATRIC" id="fig|33935.3.peg.2453"/>
<dbReference type="Pfam" id="PF11428">
    <property type="entry name" value="DUF3196"/>
    <property type="match status" value="1"/>
</dbReference>
<dbReference type="STRING" id="33935.ADM90_18295"/>
<dbReference type="RefSeq" id="WP_053996347.1">
    <property type="nucleotide sequence ID" value="NZ_CP065643.1"/>
</dbReference>
<sequence length="329" mass="38223">MTKRKHDVIKHNNIVVFPGTVQALIREGHMFAENHQYDKAVASFEKAFMYEMGDEFALSAYAFALYELKDYDKAKNVCEQLLAMGTTLYVEVMELYITVCMQLKEYNQVETLITTLLEENVLPNDQIEKFERLKNLNREVSNNLAKKEQAHYLIETQEYELLQFCALTPNEQSIRLHRLIDTNVRQLKVALKAIIECSTIHPFVRSLALILLVEQEVAIDVTVSKFNHTKTINPAHLTLPNQLSQYEEIKNIVENKLEQDPSTLEMVQYLMAKHAIVTYPFEWQPFEAEDVAYGYIDFVLSMLGNVQEMDDEISEFLQMLEKLTELHSL</sequence>
<dbReference type="AlphaFoldDB" id="A0A0N0UWC4"/>
<dbReference type="Proteomes" id="UP000037977">
    <property type="component" value="Unassembled WGS sequence"/>
</dbReference>
<dbReference type="PROSITE" id="PS50005">
    <property type="entry name" value="TPR"/>
    <property type="match status" value="1"/>
</dbReference>
<name>A0A0N0UWC4_9BACI</name>
<keyword evidence="3" id="KW-1185">Reference proteome</keyword>
<evidence type="ECO:0000313" key="3">
    <source>
        <dbReference type="Proteomes" id="UP000037977"/>
    </source>
</evidence>
<dbReference type="SUPFAM" id="SSF48452">
    <property type="entry name" value="TPR-like"/>
    <property type="match status" value="1"/>
</dbReference>
<dbReference type="SUPFAM" id="SSF116965">
    <property type="entry name" value="Hypothetical protein MPN330"/>
    <property type="match status" value="1"/>
</dbReference>
<comment type="caution">
    <text evidence="2">The sequence shown here is derived from an EMBL/GenBank/DDBJ whole genome shotgun (WGS) entry which is preliminary data.</text>
</comment>
<proteinExistence type="predicted"/>